<dbReference type="InterPro" id="IPR038765">
    <property type="entry name" value="Papain-like_cys_pep_sf"/>
</dbReference>
<evidence type="ECO:0000256" key="1">
    <source>
        <dbReference type="ARBA" id="ARBA00007074"/>
    </source>
</evidence>
<keyword evidence="5" id="KW-0732">Signal</keyword>
<evidence type="ECO:0000313" key="7">
    <source>
        <dbReference type="EMBL" id="EGG24385.1"/>
    </source>
</evidence>
<name>F4PJ99_CACFS</name>
<dbReference type="PANTHER" id="PTHR47359:SF3">
    <property type="entry name" value="NLP_P60 DOMAIN-CONTAINING PROTEIN-RELATED"/>
    <property type="match status" value="1"/>
</dbReference>
<dbReference type="GO" id="GO:0008234">
    <property type="term" value="F:cysteine-type peptidase activity"/>
    <property type="evidence" value="ECO:0007669"/>
    <property type="project" value="UniProtKB-KW"/>
</dbReference>
<sequence length="167" mass="17540">MFRYIFAVLLLIVAVANATVDLEALYRAANITIPASQCASAASKAGHYASCGCPYVWGGTSCGCGGSGGMDCSGLVYTSYREAGYTGIQRTTFEQINQGSSCGSCSPSNLGSCKVGALFFYCFSQPCPDHVVMYLGGGKAAECPEPGQDCHIITPYSESYYACRTLC</sequence>
<dbReference type="Proteomes" id="UP000007797">
    <property type="component" value="Unassembled WGS sequence"/>
</dbReference>
<reference evidence="8" key="1">
    <citation type="journal article" date="2011" name="Genome Res.">
        <title>Phylogeny-wide analysis of social amoeba genomes highlights ancient origins for complex intercellular communication.</title>
        <authorList>
            <person name="Heidel A.J."/>
            <person name="Lawal H.M."/>
            <person name="Felder M."/>
            <person name="Schilde C."/>
            <person name="Helps N.R."/>
            <person name="Tunggal B."/>
            <person name="Rivero F."/>
            <person name="John U."/>
            <person name="Schleicher M."/>
            <person name="Eichinger L."/>
            <person name="Platzer M."/>
            <person name="Noegel A.A."/>
            <person name="Schaap P."/>
            <person name="Gloeckner G."/>
        </authorList>
    </citation>
    <scope>NUCLEOTIDE SEQUENCE [LARGE SCALE GENOMIC DNA]</scope>
    <source>
        <strain evidence="8">SH3</strain>
    </source>
</reference>
<feature type="signal peptide" evidence="5">
    <location>
        <begin position="1"/>
        <end position="18"/>
    </location>
</feature>
<gene>
    <name evidence="7" type="ORF">DFA_06535</name>
</gene>
<evidence type="ECO:0000259" key="6">
    <source>
        <dbReference type="PROSITE" id="PS51935"/>
    </source>
</evidence>
<dbReference type="PROSITE" id="PS51935">
    <property type="entry name" value="NLPC_P60"/>
    <property type="match status" value="1"/>
</dbReference>
<feature type="domain" description="NlpC/P60" evidence="6">
    <location>
        <begin position="35"/>
        <end position="167"/>
    </location>
</feature>
<dbReference type="Pfam" id="PF00877">
    <property type="entry name" value="NLPC_P60"/>
    <property type="match status" value="1"/>
</dbReference>
<evidence type="ECO:0000256" key="4">
    <source>
        <dbReference type="ARBA" id="ARBA00022807"/>
    </source>
</evidence>
<dbReference type="KEGG" id="dfa:DFA_06535"/>
<dbReference type="InterPro" id="IPR051794">
    <property type="entry name" value="PG_Endopeptidase_C40"/>
</dbReference>
<dbReference type="RefSeq" id="XP_004362236.1">
    <property type="nucleotide sequence ID" value="XM_004362179.1"/>
</dbReference>
<evidence type="ECO:0000256" key="5">
    <source>
        <dbReference type="SAM" id="SignalP"/>
    </source>
</evidence>
<dbReference type="InterPro" id="IPR000064">
    <property type="entry name" value="NLP_P60_dom"/>
</dbReference>
<evidence type="ECO:0000256" key="3">
    <source>
        <dbReference type="ARBA" id="ARBA00022801"/>
    </source>
</evidence>
<dbReference type="GO" id="GO:0006508">
    <property type="term" value="P:proteolysis"/>
    <property type="evidence" value="ECO:0007669"/>
    <property type="project" value="UniProtKB-KW"/>
</dbReference>
<evidence type="ECO:0000256" key="2">
    <source>
        <dbReference type="ARBA" id="ARBA00022670"/>
    </source>
</evidence>
<dbReference type="AlphaFoldDB" id="F4PJ99"/>
<dbReference type="EMBL" id="GL883007">
    <property type="protein sequence ID" value="EGG24385.1"/>
    <property type="molecule type" value="Genomic_DNA"/>
</dbReference>
<keyword evidence="2" id="KW-0645">Protease</keyword>
<protein>
    <submittedName>
        <fullName evidence="7">NLP/P60 domain-containing protein</fullName>
    </submittedName>
</protein>
<proteinExistence type="inferred from homology"/>
<comment type="similarity">
    <text evidence="1">Belongs to the peptidase C40 family.</text>
</comment>
<keyword evidence="3" id="KW-0378">Hydrolase</keyword>
<keyword evidence="8" id="KW-1185">Reference proteome</keyword>
<dbReference type="Gene3D" id="3.90.1720.10">
    <property type="entry name" value="endopeptidase domain like (from Nostoc punctiforme)"/>
    <property type="match status" value="1"/>
</dbReference>
<dbReference type="PANTHER" id="PTHR47359">
    <property type="entry name" value="PEPTIDOGLYCAN DL-ENDOPEPTIDASE CWLO"/>
    <property type="match status" value="1"/>
</dbReference>
<dbReference type="OrthoDB" id="20888at2759"/>
<feature type="chain" id="PRO_5003313178" evidence="5">
    <location>
        <begin position="19"/>
        <end position="167"/>
    </location>
</feature>
<dbReference type="OMA" id="DCHIITP"/>
<accession>F4PJ99</accession>
<evidence type="ECO:0000313" key="8">
    <source>
        <dbReference type="Proteomes" id="UP000007797"/>
    </source>
</evidence>
<keyword evidence="4" id="KW-0788">Thiol protease</keyword>
<dbReference type="SUPFAM" id="SSF54001">
    <property type="entry name" value="Cysteine proteinases"/>
    <property type="match status" value="1"/>
</dbReference>
<dbReference type="STRING" id="1054147.F4PJ99"/>
<dbReference type="GeneID" id="14876553"/>
<organism evidence="7 8">
    <name type="scientific">Cavenderia fasciculata</name>
    <name type="common">Slime mold</name>
    <name type="synonym">Dictyostelium fasciculatum</name>
    <dbReference type="NCBI Taxonomy" id="261658"/>
    <lineage>
        <taxon>Eukaryota</taxon>
        <taxon>Amoebozoa</taxon>
        <taxon>Evosea</taxon>
        <taxon>Eumycetozoa</taxon>
        <taxon>Dictyostelia</taxon>
        <taxon>Acytosteliales</taxon>
        <taxon>Cavenderiaceae</taxon>
        <taxon>Cavenderia</taxon>
    </lineage>
</organism>